<accession>F1THG1</accession>
<dbReference type="eggNOG" id="ENOG5033082">
    <property type="taxonomic scope" value="Bacteria"/>
</dbReference>
<organism evidence="2 3">
    <name type="scientific">Ruminiclostridium papyrosolvens DSM 2782</name>
    <dbReference type="NCBI Taxonomy" id="588581"/>
    <lineage>
        <taxon>Bacteria</taxon>
        <taxon>Bacillati</taxon>
        <taxon>Bacillota</taxon>
        <taxon>Clostridia</taxon>
        <taxon>Eubacteriales</taxon>
        <taxon>Oscillospiraceae</taxon>
        <taxon>Ruminiclostridium</taxon>
    </lineage>
</organism>
<name>F1THG1_9FIRM</name>
<dbReference type="STRING" id="588581.Cpap_0458"/>
<proteinExistence type="predicted"/>
<evidence type="ECO:0000313" key="3">
    <source>
        <dbReference type="Proteomes" id="UP000003860"/>
    </source>
</evidence>
<dbReference type="RefSeq" id="WP_004621860.1">
    <property type="nucleotide sequence ID" value="NZ_ACXX02000016.1"/>
</dbReference>
<evidence type="ECO:0000259" key="1">
    <source>
        <dbReference type="Pfam" id="PF13676"/>
    </source>
</evidence>
<dbReference type="AlphaFoldDB" id="F1THG1"/>
<dbReference type="OrthoDB" id="9810385at2"/>
<dbReference type="EMBL" id="ACXX02000016">
    <property type="protein sequence ID" value="EGD46164.1"/>
    <property type="molecule type" value="Genomic_DNA"/>
</dbReference>
<protein>
    <recommendedName>
        <fullName evidence="1">TIR domain-containing protein</fullName>
    </recommendedName>
</protein>
<evidence type="ECO:0000313" key="2">
    <source>
        <dbReference type="EMBL" id="EGD46164.1"/>
    </source>
</evidence>
<dbReference type="Gene3D" id="3.40.50.10140">
    <property type="entry name" value="Toll/interleukin-1 receptor homology (TIR) domain"/>
    <property type="match status" value="1"/>
</dbReference>
<dbReference type="Pfam" id="PF13676">
    <property type="entry name" value="TIR_2"/>
    <property type="match status" value="1"/>
</dbReference>
<dbReference type="Proteomes" id="UP000003860">
    <property type="component" value="Unassembled WGS sequence"/>
</dbReference>
<sequence length="199" mass="22321">MAKGINRAVNQSVIKSYSSIETASKTPCIFLSHQSLDKELVKKIGDYITNAGIDIYLDIYDRDLQNANRTNNDLAITECIEKGIKNSTHVMCIISRATKSSWWVPYEIGYGKKNGNEISTLPLKELLASEHPSYLKITRQLTGIKSFNAYLVEILREKTGTSPTTFASYQESAYKSFSNASILTESTLYHPLCTHLNQL</sequence>
<feature type="domain" description="TIR" evidence="1">
    <location>
        <begin position="29"/>
        <end position="123"/>
    </location>
</feature>
<gene>
    <name evidence="2" type="ORF">Cpap_0458</name>
</gene>
<dbReference type="GO" id="GO:0007165">
    <property type="term" value="P:signal transduction"/>
    <property type="evidence" value="ECO:0007669"/>
    <property type="project" value="InterPro"/>
</dbReference>
<reference evidence="2" key="2">
    <citation type="submission" date="2011-01" db="EMBL/GenBank/DDBJ databases">
        <title>The Non-contiguous Finished genome of Clostridium papyrosolvens.</title>
        <authorList>
            <person name="Lucas S."/>
            <person name="Copeland A."/>
            <person name="Lapidus A."/>
            <person name="Cheng J.-F."/>
            <person name="Goodwin L."/>
            <person name="Pitluck S."/>
            <person name="Misra M."/>
            <person name="Chertkov O."/>
            <person name="Detter J.C."/>
            <person name="Han C."/>
            <person name="Tapia R."/>
            <person name="Land M."/>
            <person name="Hauser L."/>
            <person name="Kyrpides N."/>
            <person name="Ivanova N."/>
            <person name="Pagani I."/>
            <person name="Mouttaki H."/>
            <person name="He Z."/>
            <person name="Zhou J."/>
            <person name="Hemme C.L."/>
            <person name="Woyke T."/>
        </authorList>
    </citation>
    <scope>NUCLEOTIDE SEQUENCE [LARGE SCALE GENOMIC DNA]</scope>
    <source>
        <strain evidence="2">DSM 2782</strain>
    </source>
</reference>
<dbReference type="InterPro" id="IPR035897">
    <property type="entry name" value="Toll_tir_struct_dom_sf"/>
</dbReference>
<reference evidence="2" key="1">
    <citation type="submission" date="2009-07" db="EMBL/GenBank/DDBJ databases">
        <authorList>
            <consortium name="US DOE Joint Genome Institute (JGI-PGF)"/>
            <person name="Lucas S."/>
            <person name="Copeland A."/>
            <person name="Lapidus A."/>
            <person name="Glavina del Rio T."/>
            <person name="Tice H."/>
            <person name="Bruce D."/>
            <person name="Goodwin L."/>
            <person name="Pitluck S."/>
            <person name="Larimer F."/>
            <person name="Land M.L."/>
            <person name="Mouttaki H."/>
            <person name="He Z."/>
            <person name="Zhou J."/>
            <person name="Hemme C.L."/>
        </authorList>
    </citation>
    <scope>NUCLEOTIDE SEQUENCE</scope>
    <source>
        <strain evidence="2">DSM 2782</strain>
    </source>
</reference>
<dbReference type="SUPFAM" id="SSF52200">
    <property type="entry name" value="Toll/Interleukin receptor TIR domain"/>
    <property type="match status" value="1"/>
</dbReference>
<dbReference type="InterPro" id="IPR000157">
    <property type="entry name" value="TIR_dom"/>
</dbReference>
<comment type="caution">
    <text evidence="2">The sequence shown here is derived from an EMBL/GenBank/DDBJ whole genome shotgun (WGS) entry which is preliminary data.</text>
</comment>
<keyword evidence="3" id="KW-1185">Reference proteome</keyword>